<name>A0ACC2LGE0_PERAE</name>
<accession>A0ACC2LGE0</accession>
<organism evidence="1 2">
    <name type="scientific">Persea americana</name>
    <name type="common">Avocado</name>
    <dbReference type="NCBI Taxonomy" id="3435"/>
    <lineage>
        <taxon>Eukaryota</taxon>
        <taxon>Viridiplantae</taxon>
        <taxon>Streptophyta</taxon>
        <taxon>Embryophyta</taxon>
        <taxon>Tracheophyta</taxon>
        <taxon>Spermatophyta</taxon>
        <taxon>Magnoliopsida</taxon>
        <taxon>Magnoliidae</taxon>
        <taxon>Laurales</taxon>
        <taxon>Lauraceae</taxon>
        <taxon>Persea</taxon>
    </lineage>
</organism>
<reference evidence="1 2" key="1">
    <citation type="journal article" date="2022" name="Hortic Res">
        <title>A haplotype resolved chromosomal level avocado genome allows analysis of novel avocado genes.</title>
        <authorList>
            <person name="Nath O."/>
            <person name="Fletcher S.J."/>
            <person name="Hayward A."/>
            <person name="Shaw L.M."/>
            <person name="Masouleh A.K."/>
            <person name="Furtado A."/>
            <person name="Henry R.J."/>
            <person name="Mitter N."/>
        </authorList>
    </citation>
    <scope>NUCLEOTIDE SEQUENCE [LARGE SCALE GENOMIC DNA]</scope>
    <source>
        <strain evidence="2">cv. Hass</strain>
    </source>
</reference>
<sequence>MAAQAAVLSFSGDTQQRRRLRLRRLSQEGGAQRKKNRTQQDRPSLQSSSSPVSFFFFHGNSARNGDVGLLRNLEIAAAVSGDVAKAAIVNGSSGPLEKERRRETNGPPSPARPDLLQSNPPALFSNLPS</sequence>
<dbReference type="Proteomes" id="UP001234297">
    <property type="component" value="Chromosome 8"/>
</dbReference>
<dbReference type="EMBL" id="CM056816">
    <property type="protein sequence ID" value="KAJ8632099.1"/>
    <property type="molecule type" value="Genomic_DNA"/>
</dbReference>
<keyword evidence="2" id="KW-1185">Reference proteome</keyword>
<comment type="caution">
    <text evidence="1">The sequence shown here is derived from an EMBL/GenBank/DDBJ whole genome shotgun (WGS) entry which is preliminary data.</text>
</comment>
<proteinExistence type="predicted"/>
<protein>
    <submittedName>
        <fullName evidence="1">Uncharacterized protein</fullName>
    </submittedName>
</protein>
<evidence type="ECO:0000313" key="1">
    <source>
        <dbReference type="EMBL" id="KAJ8632099.1"/>
    </source>
</evidence>
<evidence type="ECO:0000313" key="2">
    <source>
        <dbReference type="Proteomes" id="UP001234297"/>
    </source>
</evidence>
<gene>
    <name evidence="1" type="ORF">MRB53_025435</name>
</gene>